<reference evidence="3" key="2">
    <citation type="submission" date="2025-05" db="UniProtKB">
        <authorList>
            <consortium name="EnsemblMetazoa"/>
        </authorList>
    </citation>
    <scope>IDENTIFICATION</scope>
    <source>
        <strain evidence="3">Foshan</strain>
    </source>
</reference>
<keyword evidence="4" id="KW-1185">Reference proteome</keyword>
<dbReference type="PROSITE" id="PS50878">
    <property type="entry name" value="RT_POL"/>
    <property type="match status" value="1"/>
</dbReference>
<dbReference type="SUPFAM" id="SSF57756">
    <property type="entry name" value="Retrovirus zinc finger-like domains"/>
    <property type="match status" value="1"/>
</dbReference>
<evidence type="ECO:0000313" key="4">
    <source>
        <dbReference type="Proteomes" id="UP000069940"/>
    </source>
</evidence>
<accession>A0ABM1ZT29</accession>
<dbReference type="InterPro" id="IPR021109">
    <property type="entry name" value="Peptidase_aspartic_dom_sf"/>
</dbReference>
<dbReference type="GeneID" id="134286606"/>
<dbReference type="PANTHER" id="PTHR37984">
    <property type="entry name" value="PROTEIN CBG26694"/>
    <property type="match status" value="1"/>
</dbReference>
<sequence>MKQMKDESFAQFVMRLKQQSADCGFDKYSPDVSKILTEITLIDVIVQGCTSNELRRRILKEDHSLAEIEALGATFECVDEQVKSLTNVTAHPQEKVFKVTESQKVENKSSTNGYLSCYRCGNPGHFSKSPNCPARNKTCRRCKRVGHFESACRGLSKRPTNNQNDNVTSRKVRAIETVSSDTDSKPPSQSSKLEDQTPEKTYYAFYTGNETNMIECYIGGIKWNVIIDSGSECNLITKDAWERLKASKIVVLSSTKDCDRVLKAYGSDAPLKVSGCFTAEVRINERHVVAEFIVVHGGQQCLLGDRTSKDLGVLKVGLDINNVMEALKPFNKITGIQIHIPMDPDIKPVFQPLRKIPVPLEAAVNKKLEQLLQKDIIEVKNGPTQWVSPLVIVGKANGEPRLCLDLRRVNEAVLRERYPMPVVDDYLARMGKNMIRSKLDIREAFLQIELNPNSRDITTFITSKGLFRFTRMPFGLVSAPETFQRVMDEILAGCEGVYWYLDDVMVEGATVEEHDARLNEVLNRFKNRGVELNWENACLENKNLNSLGILSHLTEFYQQQLRWMLFRRFGLQRTNLKLEVSLD</sequence>
<dbReference type="Proteomes" id="UP000069940">
    <property type="component" value="Unassembled WGS sequence"/>
</dbReference>
<evidence type="ECO:0000313" key="3">
    <source>
        <dbReference type="EnsemblMetazoa" id="AALFPA23_021416.P31643"/>
    </source>
</evidence>
<dbReference type="PANTHER" id="PTHR37984:SF11">
    <property type="entry name" value="INTEGRASE CATALYTIC DOMAIN-CONTAINING PROTEIN"/>
    <property type="match status" value="1"/>
</dbReference>
<dbReference type="Pfam" id="PF00078">
    <property type="entry name" value="RVT_1"/>
    <property type="match status" value="1"/>
</dbReference>
<dbReference type="EnsemblMetazoa" id="AALFPA23_021416.R31643">
    <property type="protein sequence ID" value="AALFPA23_021416.P31643"/>
    <property type="gene ID" value="AALFPA23_021416"/>
</dbReference>
<dbReference type="Gene3D" id="3.10.10.10">
    <property type="entry name" value="HIV Type 1 Reverse Transcriptase, subunit A, domain 1"/>
    <property type="match status" value="1"/>
</dbReference>
<dbReference type="Gene3D" id="2.40.70.10">
    <property type="entry name" value="Acid Proteases"/>
    <property type="match status" value="1"/>
</dbReference>
<organism evidence="3 4">
    <name type="scientific">Aedes albopictus</name>
    <name type="common">Asian tiger mosquito</name>
    <name type="synonym">Stegomyia albopicta</name>
    <dbReference type="NCBI Taxonomy" id="7160"/>
    <lineage>
        <taxon>Eukaryota</taxon>
        <taxon>Metazoa</taxon>
        <taxon>Ecdysozoa</taxon>
        <taxon>Arthropoda</taxon>
        <taxon>Hexapoda</taxon>
        <taxon>Insecta</taxon>
        <taxon>Pterygota</taxon>
        <taxon>Neoptera</taxon>
        <taxon>Endopterygota</taxon>
        <taxon>Diptera</taxon>
        <taxon>Nematocera</taxon>
        <taxon>Culicoidea</taxon>
        <taxon>Culicidae</taxon>
        <taxon>Culicinae</taxon>
        <taxon>Aedini</taxon>
        <taxon>Aedes</taxon>
        <taxon>Stegomyia</taxon>
    </lineage>
</organism>
<protein>
    <recommendedName>
        <fullName evidence="2">Reverse transcriptase domain-containing protein</fullName>
    </recommendedName>
</protein>
<name>A0ABM1ZT29_AEDAL</name>
<dbReference type="InterPro" id="IPR043128">
    <property type="entry name" value="Rev_trsase/Diguanyl_cyclase"/>
</dbReference>
<dbReference type="InterPro" id="IPR000477">
    <property type="entry name" value="RT_dom"/>
</dbReference>
<feature type="compositionally biased region" description="Polar residues" evidence="1">
    <location>
        <begin position="177"/>
        <end position="191"/>
    </location>
</feature>
<dbReference type="Gene3D" id="3.30.70.270">
    <property type="match status" value="1"/>
</dbReference>
<evidence type="ECO:0000256" key="1">
    <source>
        <dbReference type="SAM" id="MobiDB-lite"/>
    </source>
</evidence>
<feature type="region of interest" description="Disordered" evidence="1">
    <location>
        <begin position="176"/>
        <end position="195"/>
    </location>
</feature>
<dbReference type="Pfam" id="PF00098">
    <property type="entry name" value="zf-CCHC"/>
    <property type="match status" value="1"/>
</dbReference>
<evidence type="ECO:0000259" key="2">
    <source>
        <dbReference type="PROSITE" id="PS50878"/>
    </source>
</evidence>
<feature type="domain" description="Reverse transcriptase" evidence="2">
    <location>
        <begin position="374"/>
        <end position="551"/>
    </location>
</feature>
<dbReference type="InterPro" id="IPR001878">
    <property type="entry name" value="Znf_CCHC"/>
</dbReference>
<dbReference type="InterPro" id="IPR050951">
    <property type="entry name" value="Retrovirus_Pol_polyprotein"/>
</dbReference>
<dbReference type="InterPro" id="IPR043502">
    <property type="entry name" value="DNA/RNA_pol_sf"/>
</dbReference>
<dbReference type="CDD" id="cd01647">
    <property type="entry name" value="RT_LTR"/>
    <property type="match status" value="1"/>
</dbReference>
<reference evidence="4" key="1">
    <citation type="journal article" date="2015" name="Proc. Natl. Acad. Sci. U.S.A.">
        <title>Genome sequence of the Asian Tiger mosquito, Aedes albopictus, reveals insights into its biology, genetics, and evolution.</title>
        <authorList>
            <person name="Chen X.G."/>
            <person name="Jiang X."/>
            <person name="Gu J."/>
            <person name="Xu M."/>
            <person name="Wu Y."/>
            <person name="Deng Y."/>
            <person name="Zhang C."/>
            <person name="Bonizzoni M."/>
            <person name="Dermauw W."/>
            <person name="Vontas J."/>
            <person name="Armbruster P."/>
            <person name="Huang X."/>
            <person name="Yang Y."/>
            <person name="Zhang H."/>
            <person name="He W."/>
            <person name="Peng H."/>
            <person name="Liu Y."/>
            <person name="Wu K."/>
            <person name="Chen J."/>
            <person name="Lirakis M."/>
            <person name="Topalis P."/>
            <person name="Van Leeuwen T."/>
            <person name="Hall A.B."/>
            <person name="Jiang X."/>
            <person name="Thorpe C."/>
            <person name="Mueller R.L."/>
            <person name="Sun C."/>
            <person name="Waterhouse R.M."/>
            <person name="Yan G."/>
            <person name="Tu Z.J."/>
            <person name="Fang X."/>
            <person name="James A.A."/>
        </authorList>
    </citation>
    <scope>NUCLEOTIDE SEQUENCE [LARGE SCALE GENOMIC DNA]</scope>
    <source>
        <strain evidence="4">Foshan</strain>
    </source>
</reference>
<dbReference type="InterPro" id="IPR036875">
    <property type="entry name" value="Znf_CCHC_sf"/>
</dbReference>
<dbReference type="CDD" id="cd00303">
    <property type="entry name" value="retropepsin_like"/>
    <property type="match status" value="1"/>
</dbReference>
<dbReference type="SMART" id="SM00343">
    <property type="entry name" value="ZnF_C2HC"/>
    <property type="match status" value="2"/>
</dbReference>
<dbReference type="Gene3D" id="4.10.60.10">
    <property type="entry name" value="Zinc finger, CCHC-type"/>
    <property type="match status" value="1"/>
</dbReference>
<dbReference type="RefSeq" id="XP_062704222.1">
    <property type="nucleotide sequence ID" value="XM_062848238.1"/>
</dbReference>
<dbReference type="SUPFAM" id="SSF56672">
    <property type="entry name" value="DNA/RNA polymerases"/>
    <property type="match status" value="1"/>
</dbReference>
<proteinExistence type="predicted"/>